<name>A0ABD1HXK0_SALDI</name>
<accession>A0ABD1HXK0</accession>
<dbReference type="PANTHER" id="PTHR21669:SF28">
    <property type="entry name" value="YEMANUCLEIN"/>
    <property type="match status" value="1"/>
</dbReference>
<reference evidence="3 4" key="1">
    <citation type="submission" date="2024-06" db="EMBL/GenBank/DDBJ databases">
        <title>A chromosome level genome sequence of Diviner's sage (Salvia divinorum).</title>
        <authorList>
            <person name="Ford S.A."/>
            <person name="Ro D.-K."/>
            <person name="Ness R.W."/>
            <person name="Phillips M.A."/>
        </authorList>
    </citation>
    <scope>NUCLEOTIDE SEQUENCE [LARGE SCALE GENOMIC DNA]</scope>
    <source>
        <strain evidence="3">SAF-2024a</strain>
        <tissue evidence="3">Leaf</tissue>
    </source>
</reference>
<feature type="region of interest" description="Disordered" evidence="1">
    <location>
        <begin position="1"/>
        <end position="36"/>
    </location>
</feature>
<feature type="compositionally biased region" description="Basic and acidic residues" evidence="1">
    <location>
        <begin position="624"/>
        <end position="636"/>
    </location>
</feature>
<dbReference type="AlphaFoldDB" id="A0ABD1HXK0"/>
<dbReference type="Pfam" id="PF08729">
    <property type="entry name" value="HUN"/>
    <property type="match status" value="1"/>
</dbReference>
<sequence length="722" mass="79701">MAEGAESDGPENEPGSKPAPSVEVGGGRVRFRVDLNPGETTIVSWRKLLKEANLSEPAGPGPSGSGPPVEARGGAVAEQLPPPPHAEASRAKETAENESKESQANRLSNVIERIERMYAGSSDEEDLVLDNMPDDDEYDTDDSFIDDTELDDYFQVDKSATKHDGFFVNRGKLERIEPSISIDKQPKKRRRKDLAQGGGSDDGHNQHKVMKMGSKGKKASPSIPRSSTSPVYKEAISNVDMLNSPANPTEVSRKKTTDIQVAIDPSRLQNDGAVSQDMYKDRQKPGVNPSEKHTSKSKESELQNISTQRSNDKISHVSKSQSGKQLDNVDGLDMPIQKKEMGALVERPDLNVAASRASLSAPKESLVQRKEGSSARSKNTNLEKAFRELEKTVAQFRPPSMDAQDPVNQSQLGKKRLPPEIKLKLANVAKIAGSYYGRIPKDVINRLMSILGHLMQITTLKRNLRAMANMGLSAKQEKDDHILKMKQEVAELVKVRTARMKSKLEQHAANSDDFQEIGPDEREALKHKYSLDDALENKICELYDLYVERLEDDSGPPVRKLYEELALLWPSGIMNTDRIKRAIYRAKDRKGLCNFRKDREKNKKKKDLAAPRTQDTSNGTHAMNSHEKLLPRDRGSKLASSSAPSAARVPVTIANGPNLGSNPKQEKSKKLISSSNPDHTDTKLSSLLPKKKVKQKPSAEVAEAKLRLLKQATSQGGETTQT</sequence>
<feature type="compositionally biased region" description="Basic and acidic residues" evidence="1">
    <location>
        <begin position="278"/>
        <end position="301"/>
    </location>
</feature>
<feature type="compositionally biased region" description="Basic residues" evidence="1">
    <location>
        <begin position="206"/>
        <end position="218"/>
    </location>
</feature>
<proteinExistence type="predicted"/>
<dbReference type="InterPro" id="IPR014840">
    <property type="entry name" value="HRD"/>
</dbReference>
<feature type="compositionally biased region" description="Acidic residues" evidence="1">
    <location>
        <begin position="122"/>
        <end position="144"/>
    </location>
</feature>
<comment type="caution">
    <text evidence="3">The sequence shown here is derived from an EMBL/GenBank/DDBJ whole genome shotgun (WGS) entry which is preliminary data.</text>
</comment>
<feature type="compositionally biased region" description="Basic and acidic residues" evidence="1">
    <location>
        <begin position="87"/>
        <end position="103"/>
    </location>
</feature>
<evidence type="ECO:0000256" key="1">
    <source>
        <dbReference type="SAM" id="MobiDB-lite"/>
    </source>
</evidence>
<gene>
    <name evidence="3" type="ORF">AAHA92_03944</name>
</gene>
<evidence type="ECO:0000313" key="3">
    <source>
        <dbReference type="EMBL" id="KAL1561211.1"/>
    </source>
</evidence>
<organism evidence="3 4">
    <name type="scientific">Salvia divinorum</name>
    <name type="common">Maria pastora</name>
    <name type="synonym">Diviner's sage</name>
    <dbReference type="NCBI Taxonomy" id="28513"/>
    <lineage>
        <taxon>Eukaryota</taxon>
        <taxon>Viridiplantae</taxon>
        <taxon>Streptophyta</taxon>
        <taxon>Embryophyta</taxon>
        <taxon>Tracheophyta</taxon>
        <taxon>Spermatophyta</taxon>
        <taxon>Magnoliopsida</taxon>
        <taxon>eudicotyledons</taxon>
        <taxon>Gunneridae</taxon>
        <taxon>Pentapetalae</taxon>
        <taxon>asterids</taxon>
        <taxon>lamiids</taxon>
        <taxon>Lamiales</taxon>
        <taxon>Lamiaceae</taxon>
        <taxon>Nepetoideae</taxon>
        <taxon>Mentheae</taxon>
        <taxon>Salviinae</taxon>
        <taxon>Salvia</taxon>
        <taxon>Salvia subgen. Calosphace</taxon>
    </lineage>
</organism>
<feature type="region of interest" description="Disordered" evidence="1">
    <location>
        <begin position="53"/>
        <end position="144"/>
    </location>
</feature>
<feature type="compositionally biased region" description="Polar residues" evidence="1">
    <location>
        <begin position="240"/>
        <end position="250"/>
    </location>
</feature>
<feature type="compositionally biased region" description="Polar residues" evidence="1">
    <location>
        <begin position="613"/>
        <end position="623"/>
    </location>
</feature>
<evidence type="ECO:0000313" key="4">
    <source>
        <dbReference type="Proteomes" id="UP001567538"/>
    </source>
</evidence>
<feature type="domain" description="Hpc2-related" evidence="2">
    <location>
        <begin position="129"/>
        <end position="174"/>
    </location>
</feature>
<feature type="region of interest" description="Disordered" evidence="1">
    <location>
        <begin position="594"/>
        <end position="722"/>
    </location>
</feature>
<feature type="compositionally biased region" description="Acidic residues" evidence="1">
    <location>
        <begin position="1"/>
        <end position="11"/>
    </location>
</feature>
<evidence type="ECO:0000259" key="2">
    <source>
        <dbReference type="Pfam" id="PF08729"/>
    </source>
</evidence>
<protein>
    <submittedName>
        <fullName evidence="3">Ubinuclein-1-like isoform X2</fullName>
    </submittedName>
</protein>
<keyword evidence="4" id="KW-1185">Reference proteome</keyword>
<dbReference type="Proteomes" id="UP001567538">
    <property type="component" value="Unassembled WGS sequence"/>
</dbReference>
<dbReference type="PANTHER" id="PTHR21669">
    <property type="entry name" value="CAPZ-INTERACTING PROTEIN AND RELATED PROTEINS"/>
    <property type="match status" value="1"/>
</dbReference>
<feature type="compositionally biased region" description="Polar residues" evidence="1">
    <location>
        <begin position="711"/>
        <end position="722"/>
    </location>
</feature>
<dbReference type="EMBL" id="JBEAFC010000003">
    <property type="protein sequence ID" value="KAL1561211.1"/>
    <property type="molecule type" value="Genomic_DNA"/>
</dbReference>
<feature type="region of interest" description="Disordered" evidence="1">
    <location>
        <begin position="356"/>
        <end position="378"/>
    </location>
</feature>
<feature type="region of interest" description="Disordered" evidence="1">
    <location>
        <begin position="175"/>
        <end position="332"/>
    </location>
</feature>